<sequence>MGWKPTALMTLWFPPRPPPGCSFRSCCSFDGEHHSLQGGTYGRQHSVVAGLTLDCCFVHAHYVTCAFNECSFMPSLLSSHGS</sequence>
<organism evidence="1">
    <name type="scientific">Picea glauca</name>
    <name type="common">White spruce</name>
    <name type="synonym">Pinus glauca</name>
    <dbReference type="NCBI Taxonomy" id="3330"/>
    <lineage>
        <taxon>Eukaryota</taxon>
        <taxon>Viridiplantae</taxon>
        <taxon>Streptophyta</taxon>
        <taxon>Embryophyta</taxon>
        <taxon>Tracheophyta</taxon>
        <taxon>Spermatophyta</taxon>
        <taxon>Pinopsida</taxon>
        <taxon>Pinidae</taxon>
        <taxon>Conifers I</taxon>
        <taxon>Pinales</taxon>
        <taxon>Pinaceae</taxon>
        <taxon>Picea</taxon>
    </lineage>
</organism>
<dbReference type="AlphaFoldDB" id="A0A101LYW6"/>
<protein>
    <submittedName>
        <fullName evidence="1">Uncharacterized protein</fullName>
    </submittedName>
</protein>
<evidence type="ECO:0000313" key="1">
    <source>
        <dbReference type="EMBL" id="KUM47743.1"/>
    </source>
</evidence>
<proteinExistence type="predicted"/>
<dbReference type="EMBL" id="LKAM01000007">
    <property type="protein sequence ID" value="KUM47743.1"/>
    <property type="molecule type" value="Genomic_DNA"/>
</dbReference>
<keyword evidence="1" id="KW-0496">Mitochondrion</keyword>
<gene>
    <name evidence="1" type="ORF">ABT39_MTgene5930</name>
</gene>
<comment type="caution">
    <text evidence="1">The sequence shown here is derived from an EMBL/GenBank/DDBJ whole genome shotgun (WGS) entry which is preliminary data.</text>
</comment>
<accession>A0A101LYW6</accession>
<reference evidence="1" key="1">
    <citation type="journal article" date="2015" name="Genome Biol. Evol.">
        <title>Organellar Genomes of White Spruce (Picea glauca): Assembly and Annotation.</title>
        <authorList>
            <person name="Jackman S.D."/>
            <person name="Warren R.L."/>
            <person name="Gibb E.A."/>
            <person name="Vandervalk B.P."/>
            <person name="Mohamadi H."/>
            <person name="Chu J."/>
            <person name="Raymond A."/>
            <person name="Pleasance S."/>
            <person name="Coope R."/>
            <person name="Wildung M.R."/>
            <person name="Ritland C.E."/>
            <person name="Bousquet J."/>
            <person name="Jones S.J."/>
            <person name="Bohlmann J."/>
            <person name="Birol I."/>
        </authorList>
    </citation>
    <scope>NUCLEOTIDE SEQUENCE [LARGE SCALE GENOMIC DNA]</scope>
    <source>
        <tissue evidence="1">Flushing bud</tissue>
    </source>
</reference>
<name>A0A101LYW6_PICGL</name>
<geneLocation type="mitochondrion" evidence="1"/>